<keyword evidence="2" id="KW-1185">Reference proteome</keyword>
<name>F8QDX5_SERL3</name>
<dbReference type="AlphaFoldDB" id="F8QDX5"/>
<protein>
    <submittedName>
        <fullName evidence="1">Uncharacterized protein</fullName>
    </submittedName>
</protein>
<proteinExistence type="predicted"/>
<evidence type="ECO:0000313" key="1">
    <source>
        <dbReference type="EMBL" id="EGN93350.1"/>
    </source>
</evidence>
<dbReference type="STRING" id="936435.F8QDX5"/>
<dbReference type="HOGENOM" id="CLU_116861_0_0_1"/>
<accession>F8QDX5</accession>
<dbReference type="InParanoid" id="F8QDX5"/>
<sequence>MLVCRGILSNGYHWLADDVKHQHNISCAQNLVYDKQYTVNSTAVENILKEQSLVPTAVLNSLAPLGVNMYLMFVVDLMHEIELGVWKALITHLLRIVSSCNKKLLDEIDHRHREMPTFGTHTIRCFPSNRSEMREMAVHNFDDLFQACRFAVLYLFLV</sequence>
<evidence type="ECO:0000313" key="2">
    <source>
        <dbReference type="Proteomes" id="UP000008063"/>
    </source>
</evidence>
<reference evidence="2" key="1">
    <citation type="journal article" date="2011" name="Science">
        <title>The plant cell wall-decomposing machinery underlies the functional diversity of forest fungi.</title>
        <authorList>
            <person name="Eastwood D.C."/>
            <person name="Floudas D."/>
            <person name="Binder M."/>
            <person name="Majcherczyk A."/>
            <person name="Schneider P."/>
            <person name="Aerts A."/>
            <person name="Asiegbu F.O."/>
            <person name="Baker S.E."/>
            <person name="Barry K."/>
            <person name="Bendiksby M."/>
            <person name="Blumentritt M."/>
            <person name="Coutinho P.M."/>
            <person name="Cullen D."/>
            <person name="de Vries R.P."/>
            <person name="Gathman A."/>
            <person name="Goodell B."/>
            <person name="Henrissat B."/>
            <person name="Ihrmark K."/>
            <person name="Kauserud H."/>
            <person name="Kohler A."/>
            <person name="LaButti K."/>
            <person name="Lapidus A."/>
            <person name="Lavin J.L."/>
            <person name="Lee Y.-H."/>
            <person name="Lindquist E."/>
            <person name="Lilly W."/>
            <person name="Lucas S."/>
            <person name="Morin E."/>
            <person name="Murat C."/>
            <person name="Oguiza J.A."/>
            <person name="Park J."/>
            <person name="Pisabarro A.G."/>
            <person name="Riley R."/>
            <person name="Rosling A."/>
            <person name="Salamov A."/>
            <person name="Schmidt O."/>
            <person name="Schmutz J."/>
            <person name="Skrede I."/>
            <person name="Stenlid J."/>
            <person name="Wiebenga A."/>
            <person name="Xie X."/>
            <person name="Kuees U."/>
            <person name="Hibbett D.S."/>
            <person name="Hoffmeister D."/>
            <person name="Hoegberg N."/>
            <person name="Martin F."/>
            <person name="Grigoriev I.V."/>
            <person name="Watkinson S.C."/>
        </authorList>
    </citation>
    <scope>NUCLEOTIDE SEQUENCE [LARGE SCALE GENOMIC DNA]</scope>
    <source>
        <strain evidence="2">strain S7.3</strain>
    </source>
</reference>
<gene>
    <name evidence="1" type="ORF">SERLA73DRAFT_64123</name>
</gene>
<dbReference type="EMBL" id="GL945492">
    <property type="protein sequence ID" value="EGN93350.1"/>
    <property type="molecule type" value="Genomic_DNA"/>
</dbReference>
<organism evidence="2">
    <name type="scientific">Serpula lacrymans var. lacrymans (strain S7.3)</name>
    <name type="common">Dry rot fungus</name>
    <dbReference type="NCBI Taxonomy" id="936435"/>
    <lineage>
        <taxon>Eukaryota</taxon>
        <taxon>Fungi</taxon>
        <taxon>Dikarya</taxon>
        <taxon>Basidiomycota</taxon>
        <taxon>Agaricomycotina</taxon>
        <taxon>Agaricomycetes</taxon>
        <taxon>Agaricomycetidae</taxon>
        <taxon>Boletales</taxon>
        <taxon>Coniophorineae</taxon>
        <taxon>Serpulaceae</taxon>
        <taxon>Serpula</taxon>
    </lineage>
</organism>
<dbReference type="Proteomes" id="UP000008063">
    <property type="component" value="Unassembled WGS sequence"/>
</dbReference>